<dbReference type="Proteomes" id="UP001595637">
    <property type="component" value="Unassembled WGS sequence"/>
</dbReference>
<accession>A0ABV7N9U3</accession>
<evidence type="ECO:0008006" key="3">
    <source>
        <dbReference type="Google" id="ProtNLM"/>
    </source>
</evidence>
<sequence>MSDSEKKVLGYLIEKYAKDLVDSFNQLETNYKGVGIDINEFLPVPFDDLSTLVVSAYYYEEKQMIEINFLRGREAYFHFNIYDDSWRTKIFDNEFGDFHDFYSLANPILDPPYIERFGFGKLYSLEEFLKDRNNTMDIAYFMTSSFLATDRLSYSNTTPESRIKYLESLAFEFKGKIEDSNTSEKELDDFLSFNKEILNLTLELDEFISEPILKDILEKYGQDLKPDAVAFDAKENKWVIVDYKRSQKKILKNVGKVRTSFKSDVNDLQAQLLDYVEYFQEQEHRNYFKGKYGLDIEYPFAIGIIGVLEEELTKDFNRVTHNLPKWFSLYPYNYLLRSFVNHINRMKKIIL</sequence>
<keyword evidence="2" id="KW-1185">Reference proteome</keyword>
<name>A0ABV7N9U3_9STAP</name>
<evidence type="ECO:0000313" key="2">
    <source>
        <dbReference type="Proteomes" id="UP001595637"/>
    </source>
</evidence>
<protein>
    <recommendedName>
        <fullName evidence="3">PD-(D/E)XK endonuclease-like domain-containing protein</fullName>
    </recommendedName>
</protein>
<proteinExistence type="predicted"/>
<gene>
    <name evidence="1" type="ORF">ACFOEO_12135</name>
</gene>
<dbReference type="RefSeq" id="WP_380656319.1">
    <property type="nucleotide sequence ID" value="NZ_JBHRVQ010000001.1"/>
</dbReference>
<evidence type="ECO:0000313" key="1">
    <source>
        <dbReference type="EMBL" id="MFC3389330.1"/>
    </source>
</evidence>
<dbReference type="EMBL" id="JBHRVQ010000001">
    <property type="protein sequence ID" value="MFC3389330.1"/>
    <property type="molecule type" value="Genomic_DNA"/>
</dbReference>
<comment type="caution">
    <text evidence="1">The sequence shown here is derived from an EMBL/GenBank/DDBJ whole genome shotgun (WGS) entry which is preliminary data.</text>
</comment>
<reference evidence="2" key="1">
    <citation type="journal article" date="2019" name="Int. J. Syst. Evol. Microbiol.">
        <title>The Global Catalogue of Microorganisms (GCM) 10K type strain sequencing project: providing services to taxonomists for standard genome sequencing and annotation.</title>
        <authorList>
            <consortium name="The Broad Institute Genomics Platform"/>
            <consortium name="The Broad Institute Genome Sequencing Center for Infectious Disease"/>
            <person name="Wu L."/>
            <person name="Ma J."/>
        </authorList>
    </citation>
    <scope>NUCLEOTIDE SEQUENCE [LARGE SCALE GENOMIC DNA]</scope>
    <source>
        <strain evidence="2">CCM 7756</strain>
    </source>
</reference>
<organism evidence="1 2">
    <name type="scientific">Salinicoccus sesuvii</name>
    <dbReference type="NCBI Taxonomy" id="868281"/>
    <lineage>
        <taxon>Bacteria</taxon>
        <taxon>Bacillati</taxon>
        <taxon>Bacillota</taxon>
        <taxon>Bacilli</taxon>
        <taxon>Bacillales</taxon>
        <taxon>Staphylococcaceae</taxon>
        <taxon>Salinicoccus</taxon>
    </lineage>
</organism>